<dbReference type="WBParaSite" id="nRc.2.0.1.t40413-RA">
    <property type="protein sequence ID" value="nRc.2.0.1.t40413-RA"/>
    <property type="gene ID" value="nRc.2.0.1.g40413"/>
</dbReference>
<proteinExistence type="predicted"/>
<sequence>MMLLEGHRGLRIFLNQGLVKALTNDGWWTTSVKESWSFLGVNQRYRLLVRGVNDQTPAGVNFAKNANLRGPLGG</sequence>
<accession>A0A915KRY0</accession>
<dbReference type="Proteomes" id="UP000887565">
    <property type="component" value="Unplaced"/>
</dbReference>
<keyword evidence="1" id="KW-1185">Reference proteome</keyword>
<name>A0A915KRY0_ROMCU</name>
<protein>
    <submittedName>
        <fullName evidence="2">Uncharacterized protein</fullName>
    </submittedName>
</protein>
<organism evidence="1 2">
    <name type="scientific">Romanomermis culicivorax</name>
    <name type="common">Nematode worm</name>
    <dbReference type="NCBI Taxonomy" id="13658"/>
    <lineage>
        <taxon>Eukaryota</taxon>
        <taxon>Metazoa</taxon>
        <taxon>Ecdysozoa</taxon>
        <taxon>Nematoda</taxon>
        <taxon>Enoplea</taxon>
        <taxon>Dorylaimia</taxon>
        <taxon>Mermithida</taxon>
        <taxon>Mermithoidea</taxon>
        <taxon>Mermithidae</taxon>
        <taxon>Romanomermis</taxon>
    </lineage>
</organism>
<evidence type="ECO:0000313" key="2">
    <source>
        <dbReference type="WBParaSite" id="nRc.2.0.1.t40413-RA"/>
    </source>
</evidence>
<dbReference type="AlphaFoldDB" id="A0A915KRY0"/>
<evidence type="ECO:0000313" key="1">
    <source>
        <dbReference type="Proteomes" id="UP000887565"/>
    </source>
</evidence>
<reference evidence="2" key="1">
    <citation type="submission" date="2022-11" db="UniProtKB">
        <authorList>
            <consortium name="WormBaseParasite"/>
        </authorList>
    </citation>
    <scope>IDENTIFICATION</scope>
</reference>